<comment type="catalytic activity">
    <reaction evidence="5">
        <text>a 2'-deoxyadenosine in DNA + S-adenosyl-L-methionine = an N(6)-methyl-2'-deoxyadenosine in DNA + S-adenosyl-L-homocysteine + H(+)</text>
        <dbReference type="Rhea" id="RHEA:15197"/>
        <dbReference type="Rhea" id="RHEA-COMP:12418"/>
        <dbReference type="Rhea" id="RHEA-COMP:12419"/>
        <dbReference type="ChEBI" id="CHEBI:15378"/>
        <dbReference type="ChEBI" id="CHEBI:57856"/>
        <dbReference type="ChEBI" id="CHEBI:59789"/>
        <dbReference type="ChEBI" id="CHEBI:90615"/>
        <dbReference type="ChEBI" id="CHEBI:90616"/>
        <dbReference type="EC" id="2.1.1.72"/>
    </reaction>
</comment>
<protein>
    <recommendedName>
        <fullName evidence="1">site-specific DNA-methyltransferase (adenine-specific)</fullName>
        <ecNumber evidence="1">2.1.1.72</ecNumber>
    </recommendedName>
</protein>
<dbReference type="InterPro" id="IPR029063">
    <property type="entry name" value="SAM-dependent_MTases_sf"/>
</dbReference>
<accession>A0A449B3P2</accession>
<dbReference type="GO" id="GO:0043565">
    <property type="term" value="F:sequence-specific DNA binding"/>
    <property type="evidence" value="ECO:0007669"/>
    <property type="project" value="TreeGrafter"/>
</dbReference>
<dbReference type="Proteomes" id="UP000290243">
    <property type="component" value="Chromosome"/>
</dbReference>
<dbReference type="KEGG" id="mmau:NCTC10168_00137"/>
<evidence type="ECO:0000256" key="3">
    <source>
        <dbReference type="ARBA" id="ARBA00022679"/>
    </source>
</evidence>
<proteinExistence type="predicted"/>
<dbReference type="RefSeq" id="WP_129646141.1">
    <property type="nucleotide sequence ID" value="NZ_LR215037.1"/>
</dbReference>
<evidence type="ECO:0000256" key="4">
    <source>
        <dbReference type="ARBA" id="ARBA00022691"/>
    </source>
</evidence>
<dbReference type="PROSITE" id="PS00092">
    <property type="entry name" value="N6_MTASE"/>
    <property type="match status" value="1"/>
</dbReference>
<evidence type="ECO:0000256" key="2">
    <source>
        <dbReference type="ARBA" id="ARBA00022603"/>
    </source>
</evidence>
<evidence type="ECO:0000313" key="6">
    <source>
        <dbReference type="EMBL" id="VEU75221.1"/>
    </source>
</evidence>
<organism evidence="6 7">
    <name type="scientific">Mycoplasmopsis maculosa</name>
    <dbReference type="NCBI Taxonomy" id="114885"/>
    <lineage>
        <taxon>Bacteria</taxon>
        <taxon>Bacillati</taxon>
        <taxon>Mycoplasmatota</taxon>
        <taxon>Mycoplasmoidales</taxon>
        <taxon>Metamycoplasmataceae</taxon>
        <taxon>Mycoplasmopsis</taxon>
    </lineage>
</organism>
<name>A0A449B3P2_9BACT</name>
<keyword evidence="7" id="KW-1185">Reference proteome</keyword>
<dbReference type="InterPro" id="IPR002052">
    <property type="entry name" value="DNA_methylase_N6_adenine_CS"/>
</dbReference>
<dbReference type="GO" id="GO:0009307">
    <property type="term" value="P:DNA restriction-modification system"/>
    <property type="evidence" value="ECO:0007669"/>
    <property type="project" value="InterPro"/>
</dbReference>
<keyword evidence="3" id="KW-0808">Transferase</keyword>
<keyword evidence="2 6" id="KW-0489">Methyltransferase</keyword>
<reference evidence="6 7" key="1">
    <citation type="submission" date="2019-01" db="EMBL/GenBank/DDBJ databases">
        <authorList>
            <consortium name="Pathogen Informatics"/>
        </authorList>
    </citation>
    <scope>NUCLEOTIDE SEQUENCE [LARGE SCALE GENOMIC DNA]</scope>
    <source>
        <strain evidence="6 7">NCTC10168</strain>
    </source>
</reference>
<gene>
    <name evidence="6" type="ORF">NCTC10168_00137</name>
</gene>
<dbReference type="PANTHER" id="PTHR30481">
    <property type="entry name" value="DNA ADENINE METHYLASE"/>
    <property type="match status" value="1"/>
</dbReference>
<keyword evidence="4" id="KW-0949">S-adenosyl-L-methionine</keyword>
<dbReference type="GO" id="GO:0009007">
    <property type="term" value="F:site-specific DNA-methyltransferase (adenine-specific) activity"/>
    <property type="evidence" value="ECO:0007669"/>
    <property type="project" value="UniProtKB-EC"/>
</dbReference>
<dbReference type="OrthoDB" id="9805629at2"/>
<evidence type="ECO:0000313" key="7">
    <source>
        <dbReference type="Proteomes" id="UP000290243"/>
    </source>
</evidence>
<dbReference type="SUPFAM" id="SSF53335">
    <property type="entry name" value="S-adenosyl-L-methionine-dependent methyltransferases"/>
    <property type="match status" value="1"/>
</dbReference>
<dbReference type="GO" id="GO:0032259">
    <property type="term" value="P:methylation"/>
    <property type="evidence" value="ECO:0007669"/>
    <property type="project" value="UniProtKB-KW"/>
</dbReference>
<dbReference type="EMBL" id="LR215037">
    <property type="protein sequence ID" value="VEU75221.1"/>
    <property type="molecule type" value="Genomic_DNA"/>
</dbReference>
<sequence length="228" mass="26941">MTIINKINKIKPVIRLIGSKYRLFNQLYKHFNLSSITKFYDVFGGTGIVGINIKNINPNIEVYINDYDNILPLTKKFVEDNNKRFNGFGGYSQAAIQQYNKKVLNGLWTKLKIYNNVLKNINISHLDYKELLNSHSFNNNDLIYLDPPYFSNFKAYKHKINLDDFFKFILFFNSKNNCKIAISFKYNEKILNLFKNWNIYYLNHTNTNISTIKKDKNANEILITNFKE</sequence>
<evidence type="ECO:0000256" key="5">
    <source>
        <dbReference type="ARBA" id="ARBA00047942"/>
    </source>
</evidence>
<dbReference type="Pfam" id="PF02086">
    <property type="entry name" value="MethyltransfD12"/>
    <property type="match status" value="1"/>
</dbReference>
<dbReference type="InterPro" id="IPR012327">
    <property type="entry name" value="MeTrfase_D12"/>
</dbReference>
<dbReference type="GO" id="GO:1904047">
    <property type="term" value="F:S-adenosyl-L-methionine binding"/>
    <property type="evidence" value="ECO:0007669"/>
    <property type="project" value="TreeGrafter"/>
</dbReference>
<dbReference type="EC" id="2.1.1.72" evidence="1"/>
<dbReference type="AlphaFoldDB" id="A0A449B3P2"/>
<dbReference type="GO" id="GO:0006298">
    <property type="term" value="P:mismatch repair"/>
    <property type="evidence" value="ECO:0007669"/>
    <property type="project" value="TreeGrafter"/>
</dbReference>
<evidence type="ECO:0000256" key="1">
    <source>
        <dbReference type="ARBA" id="ARBA00011900"/>
    </source>
</evidence>
<dbReference type="Gene3D" id="3.40.50.150">
    <property type="entry name" value="Vaccinia Virus protein VP39"/>
    <property type="match status" value="1"/>
</dbReference>